<proteinExistence type="inferred from homology"/>
<dbReference type="CDD" id="cd05387">
    <property type="entry name" value="BY-kinase"/>
    <property type="match status" value="1"/>
</dbReference>
<dbReference type="EMBL" id="WQLA01000003">
    <property type="protein sequence ID" value="MVN91192.1"/>
    <property type="molecule type" value="Genomic_DNA"/>
</dbReference>
<feature type="coiled-coil region" evidence="16">
    <location>
        <begin position="416"/>
        <end position="443"/>
    </location>
</feature>
<evidence type="ECO:0000256" key="11">
    <source>
        <dbReference type="ARBA" id="ARBA00022840"/>
    </source>
</evidence>
<dbReference type="GO" id="GO:0005524">
    <property type="term" value="F:ATP binding"/>
    <property type="evidence" value="ECO:0007669"/>
    <property type="project" value="UniProtKB-KW"/>
</dbReference>
<dbReference type="GO" id="GO:0004715">
    <property type="term" value="F:non-membrane spanning protein tyrosine kinase activity"/>
    <property type="evidence" value="ECO:0007669"/>
    <property type="project" value="UniProtKB-EC"/>
</dbReference>
<comment type="similarity">
    <text evidence="3">Belongs to the etk/wzc family.</text>
</comment>
<comment type="caution">
    <text evidence="21">The sequence shown here is derived from an EMBL/GenBank/DDBJ whole genome shotgun (WGS) entry which is preliminary data.</text>
</comment>
<dbReference type="InterPro" id="IPR050445">
    <property type="entry name" value="Bact_polysacc_biosynth/exp"/>
</dbReference>
<gene>
    <name evidence="21" type="ORF">GO816_08665</name>
</gene>
<keyword evidence="9" id="KW-0547">Nucleotide-binding</keyword>
<name>A0A6I4I814_9SPHI</name>
<dbReference type="RefSeq" id="WP_157541292.1">
    <property type="nucleotide sequence ID" value="NZ_WQLA01000003.1"/>
</dbReference>
<evidence type="ECO:0000256" key="4">
    <source>
        <dbReference type="ARBA" id="ARBA00011903"/>
    </source>
</evidence>
<evidence type="ECO:0000256" key="5">
    <source>
        <dbReference type="ARBA" id="ARBA00022475"/>
    </source>
</evidence>
<evidence type="ECO:0000256" key="9">
    <source>
        <dbReference type="ARBA" id="ARBA00022741"/>
    </source>
</evidence>
<organism evidence="21 22">
    <name type="scientific">Mucilaginibacter aquatilis</name>
    <dbReference type="NCBI Taxonomy" id="1517760"/>
    <lineage>
        <taxon>Bacteria</taxon>
        <taxon>Pseudomonadati</taxon>
        <taxon>Bacteroidota</taxon>
        <taxon>Sphingobacteriia</taxon>
        <taxon>Sphingobacteriales</taxon>
        <taxon>Sphingobacteriaceae</taxon>
        <taxon>Mucilaginibacter</taxon>
    </lineage>
</organism>
<comment type="catalytic activity">
    <reaction evidence="15">
        <text>L-tyrosyl-[protein] + ATP = O-phospho-L-tyrosyl-[protein] + ADP + H(+)</text>
        <dbReference type="Rhea" id="RHEA:10596"/>
        <dbReference type="Rhea" id="RHEA-COMP:10136"/>
        <dbReference type="Rhea" id="RHEA-COMP:20101"/>
        <dbReference type="ChEBI" id="CHEBI:15378"/>
        <dbReference type="ChEBI" id="CHEBI:30616"/>
        <dbReference type="ChEBI" id="CHEBI:46858"/>
        <dbReference type="ChEBI" id="CHEBI:61978"/>
        <dbReference type="ChEBI" id="CHEBI:456216"/>
        <dbReference type="EC" id="2.7.10.2"/>
    </reaction>
</comment>
<feature type="coiled-coil region" evidence="16">
    <location>
        <begin position="263"/>
        <end position="304"/>
    </location>
</feature>
<feature type="domain" description="Polysaccharide chain length determinant N-terminal" evidence="18">
    <location>
        <begin position="22"/>
        <end position="117"/>
    </location>
</feature>
<keyword evidence="13 17" id="KW-0472">Membrane</keyword>
<dbReference type="OrthoDB" id="9794577at2"/>
<feature type="domain" description="Tyrosine-protein kinase G-rich" evidence="20">
    <location>
        <begin position="444"/>
        <end position="522"/>
    </location>
</feature>
<protein>
    <recommendedName>
        <fullName evidence="4">non-specific protein-tyrosine kinase</fullName>
        <ecNumber evidence="4">2.7.10.2</ecNumber>
    </recommendedName>
</protein>
<evidence type="ECO:0000256" key="13">
    <source>
        <dbReference type="ARBA" id="ARBA00023136"/>
    </source>
</evidence>
<dbReference type="InterPro" id="IPR032807">
    <property type="entry name" value="GNVR"/>
</dbReference>
<dbReference type="EC" id="2.7.10.2" evidence="4"/>
<keyword evidence="8 17" id="KW-0812">Transmembrane</keyword>
<evidence type="ECO:0000313" key="21">
    <source>
        <dbReference type="EMBL" id="MVN91192.1"/>
    </source>
</evidence>
<dbReference type="Pfam" id="PF02706">
    <property type="entry name" value="Wzz"/>
    <property type="match status" value="1"/>
</dbReference>
<keyword evidence="11" id="KW-0067">ATP-binding</keyword>
<evidence type="ECO:0000259" key="20">
    <source>
        <dbReference type="Pfam" id="PF13807"/>
    </source>
</evidence>
<dbReference type="InterPro" id="IPR003856">
    <property type="entry name" value="LPS_length_determ_N"/>
</dbReference>
<evidence type="ECO:0000256" key="10">
    <source>
        <dbReference type="ARBA" id="ARBA00022777"/>
    </source>
</evidence>
<feature type="transmembrane region" description="Helical" evidence="17">
    <location>
        <begin position="501"/>
        <end position="520"/>
    </location>
</feature>
<dbReference type="Pfam" id="PF13807">
    <property type="entry name" value="GNVR"/>
    <property type="match status" value="1"/>
</dbReference>
<keyword evidence="6" id="KW-0997">Cell inner membrane</keyword>
<evidence type="ECO:0000313" key="22">
    <source>
        <dbReference type="Proteomes" id="UP000434850"/>
    </source>
</evidence>
<dbReference type="NCBIfam" id="TIGR01007">
    <property type="entry name" value="eps_fam"/>
    <property type="match status" value="1"/>
</dbReference>
<feature type="domain" description="AAA" evidence="19">
    <location>
        <begin position="595"/>
        <end position="717"/>
    </location>
</feature>
<keyword evidence="16" id="KW-0175">Coiled coil</keyword>
<dbReference type="InterPro" id="IPR025669">
    <property type="entry name" value="AAA_dom"/>
</dbReference>
<dbReference type="PANTHER" id="PTHR32309:SF13">
    <property type="entry name" value="FERRIC ENTEROBACTIN TRANSPORT PROTEIN FEPE"/>
    <property type="match status" value="1"/>
</dbReference>
<dbReference type="GO" id="GO:0005886">
    <property type="term" value="C:plasma membrane"/>
    <property type="evidence" value="ECO:0007669"/>
    <property type="project" value="UniProtKB-SubCell"/>
</dbReference>
<comment type="subcellular location">
    <subcellularLocation>
        <location evidence="1">Cell inner membrane</location>
        <topology evidence="1">Multi-pass membrane protein</topology>
    </subcellularLocation>
</comment>
<evidence type="ECO:0000256" key="1">
    <source>
        <dbReference type="ARBA" id="ARBA00004429"/>
    </source>
</evidence>
<sequence length="795" mass="89860">MYQSSDSNRNNTSQNLNTPVEETFDLKVIIDKVVSNWLLYCLCILVCFTIAVLYASYSSPVWHIKSKILINNDSDNSQSVLGGGMNGSISSLFSPKSSADNELQVLRSRTLMEKTVAAMQLNVKTYLVDGLKSREIYNESPFIINVISKVDTVLERTYVIDVQSNTSVRITNGDEDIDITSEFGRNINLPQHTLVIKRRNGFPLAKQYKLKIQATDATVDDFSKILSAELSDKQATTIDLSIEYYHPAKGEAILNKLMQLYLLSNLQNEKQIADSTIAFIESRINLVSKELNNIEKQFEIYKSQNKIANISEQSKSLVTSASGYYDKLAEQDIQLNIINDLERNLSNPKNKNIIPSSLVNSSDQALAAAINSYNELLINRDRSTLSLTDDNPILLNIDKQINNARINILKSISSYKESLQIGKKQLQKQNQNLTGQIKELPNKERNYLDFARQQNLKQELYLFLLQKREETAISKNSTLSNARILDTAKSEFKPSKPRKSIVWLVGIIVGVLLPSLYLIIKSLTKTRIESKIDIEHETSVPILAEIGHNSDKNSLVTGSNSRSVISEQFRSLRTNLQFILESSKSNVLLFTSSMSGEGKSFLSLNIGSALALTGKKVVFMEMDLRKPKLSESLGLTIDNGYTQYAISDDEKYDYKKLLKSLSFNSNCYLISSGPIPPNPAELLETRKLDELMSYLRANFDYVIIDCAPIGLVTDAQMLERHADLTLYVTRERYTYKSQLSIVDDLYVNKKVKKVYIIINDVKMNKTGYSSYKQAYGYGIEEEGVMSKLKFWNRNK</sequence>
<keyword evidence="10 21" id="KW-0418">Kinase</keyword>
<accession>A0A6I4I814</accession>
<keyword evidence="14" id="KW-0829">Tyrosine-protein kinase</keyword>
<evidence type="ECO:0000256" key="8">
    <source>
        <dbReference type="ARBA" id="ARBA00022692"/>
    </source>
</evidence>
<evidence type="ECO:0000256" key="7">
    <source>
        <dbReference type="ARBA" id="ARBA00022679"/>
    </source>
</evidence>
<dbReference type="Proteomes" id="UP000434850">
    <property type="component" value="Unassembled WGS sequence"/>
</dbReference>
<comment type="similarity">
    <text evidence="2">Belongs to the CpsD/CapB family.</text>
</comment>
<evidence type="ECO:0000256" key="15">
    <source>
        <dbReference type="ARBA" id="ARBA00051245"/>
    </source>
</evidence>
<keyword evidence="5" id="KW-1003">Cell membrane</keyword>
<dbReference type="Pfam" id="PF13614">
    <property type="entry name" value="AAA_31"/>
    <property type="match status" value="1"/>
</dbReference>
<dbReference type="PANTHER" id="PTHR32309">
    <property type="entry name" value="TYROSINE-PROTEIN KINASE"/>
    <property type="match status" value="1"/>
</dbReference>
<evidence type="ECO:0000256" key="6">
    <source>
        <dbReference type="ARBA" id="ARBA00022519"/>
    </source>
</evidence>
<reference evidence="21 22" key="1">
    <citation type="submission" date="2019-12" db="EMBL/GenBank/DDBJ databases">
        <title>Mucilaginibacter sp. HME9299 genome sequencing and assembly.</title>
        <authorList>
            <person name="Kang H."/>
            <person name="Kim H."/>
            <person name="Joh K."/>
        </authorList>
    </citation>
    <scope>NUCLEOTIDE SEQUENCE [LARGE SCALE GENOMIC DNA]</scope>
    <source>
        <strain evidence="21 22">HME9299</strain>
    </source>
</reference>
<dbReference type="AlphaFoldDB" id="A0A6I4I814"/>
<dbReference type="GO" id="GO:0042802">
    <property type="term" value="F:identical protein binding"/>
    <property type="evidence" value="ECO:0007669"/>
    <property type="project" value="UniProtKB-ARBA"/>
</dbReference>
<evidence type="ECO:0000256" key="14">
    <source>
        <dbReference type="ARBA" id="ARBA00023137"/>
    </source>
</evidence>
<feature type="transmembrane region" description="Helical" evidence="17">
    <location>
        <begin position="37"/>
        <end position="57"/>
    </location>
</feature>
<evidence type="ECO:0000256" key="12">
    <source>
        <dbReference type="ARBA" id="ARBA00022989"/>
    </source>
</evidence>
<dbReference type="InterPro" id="IPR027417">
    <property type="entry name" value="P-loop_NTPase"/>
</dbReference>
<evidence type="ECO:0000256" key="17">
    <source>
        <dbReference type="SAM" id="Phobius"/>
    </source>
</evidence>
<dbReference type="SUPFAM" id="SSF52540">
    <property type="entry name" value="P-loop containing nucleoside triphosphate hydrolases"/>
    <property type="match status" value="1"/>
</dbReference>
<evidence type="ECO:0000259" key="19">
    <source>
        <dbReference type="Pfam" id="PF13614"/>
    </source>
</evidence>
<dbReference type="Gene3D" id="3.40.50.300">
    <property type="entry name" value="P-loop containing nucleotide triphosphate hydrolases"/>
    <property type="match status" value="1"/>
</dbReference>
<evidence type="ECO:0000256" key="2">
    <source>
        <dbReference type="ARBA" id="ARBA00007316"/>
    </source>
</evidence>
<dbReference type="InterPro" id="IPR005702">
    <property type="entry name" value="Wzc-like_C"/>
</dbReference>
<evidence type="ECO:0000259" key="18">
    <source>
        <dbReference type="Pfam" id="PF02706"/>
    </source>
</evidence>
<evidence type="ECO:0000256" key="3">
    <source>
        <dbReference type="ARBA" id="ARBA00008883"/>
    </source>
</evidence>
<dbReference type="FunFam" id="3.40.50.300:FF:000527">
    <property type="entry name" value="Tyrosine-protein kinase etk"/>
    <property type="match status" value="1"/>
</dbReference>
<keyword evidence="12 17" id="KW-1133">Transmembrane helix</keyword>
<keyword evidence="7 21" id="KW-0808">Transferase</keyword>
<keyword evidence="22" id="KW-1185">Reference proteome</keyword>
<evidence type="ECO:0000256" key="16">
    <source>
        <dbReference type="SAM" id="Coils"/>
    </source>
</evidence>